<evidence type="ECO:0000256" key="2">
    <source>
        <dbReference type="ARBA" id="ARBA00022771"/>
    </source>
</evidence>
<dbReference type="InterPro" id="IPR020458">
    <property type="entry name" value="Znf_DskA_TraR_CS"/>
</dbReference>
<dbReference type="Pfam" id="PF01258">
    <property type="entry name" value="zf-dskA_traR"/>
    <property type="match status" value="1"/>
</dbReference>
<feature type="domain" description="Zinc finger DksA/TraR C4-type" evidence="5">
    <location>
        <begin position="33"/>
        <end position="60"/>
    </location>
</feature>
<keyword evidence="1" id="KW-0479">Metal-binding</keyword>
<evidence type="ECO:0000256" key="1">
    <source>
        <dbReference type="ARBA" id="ARBA00022723"/>
    </source>
</evidence>
<dbReference type="InterPro" id="IPR012783">
    <property type="entry name" value="Znf_C4_TraR"/>
</dbReference>
<evidence type="ECO:0000256" key="3">
    <source>
        <dbReference type="ARBA" id="ARBA00022833"/>
    </source>
</evidence>
<keyword evidence="7" id="KW-1185">Reference proteome</keyword>
<dbReference type="InterPro" id="IPR000962">
    <property type="entry name" value="Znf_DskA_TraR"/>
</dbReference>
<dbReference type="PROSITE" id="PS01102">
    <property type="entry name" value="ZF_DKSA_1"/>
    <property type="match status" value="1"/>
</dbReference>
<keyword evidence="2" id="KW-0863">Zinc-finger</keyword>
<name>A0A1E3H4F1_9HYPH</name>
<dbReference type="PROSITE" id="PS51128">
    <property type="entry name" value="ZF_DKSA_2"/>
    <property type="match status" value="1"/>
</dbReference>
<sequence length="74" mass="8067">MDDVDQAQLREEGERAAALARLMAQAAAPGAAVCDDCGEEIPAMRRQALPSARRCIGCAEWNEAPKRGRDDWKP</sequence>
<reference evidence="6 7" key="1">
    <citation type="submission" date="2016-07" db="EMBL/GenBank/DDBJ databases">
        <title>Draft Genome Sequence of Methylobrevis pamukkalensis PK2.</title>
        <authorList>
            <person name="Vasilenko O.V."/>
            <person name="Doronina N.V."/>
            <person name="Shmareva M.N."/>
            <person name="Tarlachkov S.V."/>
            <person name="Mustakhimov I."/>
            <person name="Trotsenko Y.A."/>
        </authorList>
    </citation>
    <scope>NUCLEOTIDE SEQUENCE [LARGE SCALE GENOMIC DNA]</scope>
    <source>
        <strain evidence="6 7">PK2</strain>
    </source>
</reference>
<dbReference type="NCBIfam" id="TIGR02419">
    <property type="entry name" value="C4_traR_proteo"/>
    <property type="match status" value="1"/>
</dbReference>
<dbReference type="AlphaFoldDB" id="A0A1E3H4F1"/>
<keyword evidence="3" id="KW-0862">Zinc</keyword>
<protein>
    <recommendedName>
        <fullName evidence="5">Zinc finger DksA/TraR C4-type domain-containing protein</fullName>
    </recommendedName>
</protein>
<accession>A0A1E3H4F1</accession>
<dbReference type="RefSeq" id="WP_069306379.1">
    <property type="nucleotide sequence ID" value="NZ_MCRJ01000027.1"/>
</dbReference>
<evidence type="ECO:0000256" key="4">
    <source>
        <dbReference type="PROSITE-ProRule" id="PRU00510"/>
    </source>
</evidence>
<proteinExistence type="predicted"/>
<feature type="zinc finger region" description="dksA C4-type" evidence="4">
    <location>
        <begin position="34"/>
        <end position="58"/>
    </location>
</feature>
<gene>
    <name evidence="6" type="ORF">A6302_01479</name>
</gene>
<dbReference type="Proteomes" id="UP000094622">
    <property type="component" value="Unassembled WGS sequence"/>
</dbReference>
<evidence type="ECO:0000313" key="7">
    <source>
        <dbReference type="Proteomes" id="UP000094622"/>
    </source>
</evidence>
<dbReference type="SUPFAM" id="SSF57716">
    <property type="entry name" value="Glucocorticoid receptor-like (DNA-binding domain)"/>
    <property type="match status" value="1"/>
</dbReference>
<dbReference type="Gene3D" id="1.20.120.910">
    <property type="entry name" value="DksA, coiled-coil domain"/>
    <property type="match status" value="1"/>
</dbReference>
<evidence type="ECO:0000313" key="6">
    <source>
        <dbReference type="EMBL" id="ODN71190.1"/>
    </source>
</evidence>
<dbReference type="EMBL" id="MCRJ01000027">
    <property type="protein sequence ID" value="ODN71190.1"/>
    <property type="molecule type" value="Genomic_DNA"/>
</dbReference>
<dbReference type="OrthoDB" id="962301at2"/>
<comment type="caution">
    <text evidence="6">The sequence shown here is derived from an EMBL/GenBank/DDBJ whole genome shotgun (WGS) entry which is preliminary data.</text>
</comment>
<dbReference type="GO" id="GO:0008270">
    <property type="term" value="F:zinc ion binding"/>
    <property type="evidence" value="ECO:0007669"/>
    <property type="project" value="UniProtKB-KW"/>
</dbReference>
<evidence type="ECO:0000259" key="5">
    <source>
        <dbReference type="Pfam" id="PF01258"/>
    </source>
</evidence>
<organism evidence="6 7">
    <name type="scientific">Methylobrevis pamukkalensis</name>
    <dbReference type="NCBI Taxonomy" id="1439726"/>
    <lineage>
        <taxon>Bacteria</taxon>
        <taxon>Pseudomonadati</taxon>
        <taxon>Pseudomonadota</taxon>
        <taxon>Alphaproteobacteria</taxon>
        <taxon>Hyphomicrobiales</taxon>
        <taxon>Pleomorphomonadaceae</taxon>
        <taxon>Methylobrevis</taxon>
    </lineage>
</organism>